<proteinExistence type="predicted"/>
<evidence type="ECO:0000313" key="2">
    <source>
        <dbReference type="EMBL" id="KAK3331057.1"/>
    </source>
</evidence>
<dbReference type="AlphaFoldDB" id="A0AAE0ITV0"/>
<name>A0AAE0ITV0_9PEZI</name>
<evidence type="ECO:0000313" key="3">
    <source>
        <dbReference type="Proteomes" id="UP001283341"/>
    </source>
</evidence>
<comment type="caution">
    <text evidence="2">The sequence shown here is derived from an EMBL/GenBank/DDBJ whole genome shotgun (WGS) entry which is preliminary data.</text>
</comment>
<reference evidence="2" key="1">
    <citation type="journal article" date="2023" name="Mol. Phylogenet. Evol.">
        <title>Genome-scale phylogeny and comparative genomics of the fungal order Sordariales.</title>
        <authorList>
            <person name="Hensen N."/>
            <person name="Bonometti L."/>
            <person name="Westerberg I."/>
            <person name="Brannstrom I.O."/>
            <person name="Guillou S."/>
            <person name="Cros-Aarteil S."/>
            <person name="Calhoun S."/>
            <person name="Haridas S."/>
            <person name="Kuo A."/>
            <person name="Mondo S."/>
            <person name="Pangilinan J."/>
            <person name="Riley R."/>
            <person name="LaButti K."/>
            <person name="Andreopoulos B."/>
            <person name="Lipzen A."/>
            <person name="Chen C."/>
            <person name="Yan M."/>
            <person name="Daum C."/>
            <person name="Ng V."/>
            <person name="Clum A."/>
            <person name="Steindorff A."/>
            <person name="Ohm R.A."/>
            <person name="Martin F."/>
            <person name="Silar P."/>
            <person name="Natvig D.O."/>
            <person name="Lalanne C."/>
            <person name="Gautier V."/>
            <person name="Ament-Velasquez S.L."/>
            <person name="Kruys A."/>
            <person name="Hutchinson M.I."/>
            <person name="Powell A.J."/>
            <person name="Barry K."/>
            <person name="Miller A.N."/>
            <person name="Grigoriev I.V."/>
            <person name="Debuchy R."/>
            <person name="Gladieux P."/>
            <person name="Hiltunen Thoren M."/>
            <person name="Johannesson H."/>
        </authorList>
    </citation>
    <scope>NUCLEOTIDE SEQUENCE</scope>
    <source>
        <strain evidence="2">CBS 118394</strain>
    </source>
</reference>
<dbReference type="Proteomes" id="UP001283341">
    <property type="component" value="Unassembled WGS sequence"/>
</dbReference>
<organism evidence="2 3">
    <name type="scientific">Apodospora peruviana</name>
    <dbReference type="NCBI Taxonomy" id="516989"/>
    <lineage>
        <taxon>Eukaryota</taxon>
        <taxon>Fungi</taxon>
        <taxon>Dikarya</taxon>
        <taxon>Ascomycota</taxon>
        <taxon>Pezizomycotina</taxon>
        <taxon>Sordariomycetes</taxon>
        <taxon>Sordariomycetidae</taxon>
        <taxon>Sordariales</taxon>
        <taxon>Lasiosphaeriaceae</taxon>
        <taxon>Apodospora</taxon>
    </lineage>
</organism>
<dbReference type="EMBL" id="JAUEDM010000001">
    <property type="protein sequence ID" value="KAK3331057.1"/>
    <property type="molecule type" value="Genomic_DNA"/>
</dbReference>
<keyword evidence="3" id="KW-1185">Reference proteome</keyword>
<sequence length="105" mass="11866">MQLFAVILVLHGVFHLRRQHLPRLMNVALHIAHQEGVKNSRAPVIPCRHLPYNTGAMSEWFNLRISGIRPVASHHIMNLEGPPTHRPHLSAHDVPALPAHHSCTR</sequence>
<protein>
    <submittedName>
        <fullName evidence="2">Uncharacterized protein</fullName>
    </submittedName>
</protein>
<gene>
    <name evidence="2" type="ORF">B0H66DRAFT_545608</name>
</gene>
<reference evidence="2" key="2">
    <citation type="submission" date="2023-06" db="EMBL/GenBank/DDBJ databases">
        <authorList>
            <consortium name="Lawrence Berkeley National Laboratory"/>
            <person name="Haridas S."/>
            <person name="Hensen N."/>
            <person name="Bonometti L."/>
            <person name="Westerberg I."/>
            <person name="Brannstrom I.O."/>
            <person name="Guillou S."/>
            <person name="Cros-Aarteil S."/>
            <person name="Calhoun S."/>
            <person name="Kuo A."/>
            <person name="Mondo S."/>
            <person name="Pangilinan J."/>
            <person name="Riley R."/>
            <person name="Labutti K."/>
            <person name="Andreopoulos B."/>
            <person name="Lipzen A."/>
            <person name="Chen C."/>
            <person name="Yanf M."/>
            <person name="Daum C."/>
            <person name="Ng V."/>
            <person name="Clum A."/>
            <person name="Steindorff A."/>
            <person name="Ohm R."/>
            <person name="Martin F."/>
            <person name="Silar P."/>
            <person name="Natvig D."/>
            <person name="Lalanne C."/>
            <person name="Gautier V."/>
            <person name="Ament-Velasquez S.L."/>
            <person name="Kruys A."/>
            <person name="Hutchinson M.I."/>
            <person name="Powell A.J."/>
            <person name="Barry K."/>
            <person name="Miller A.N."/>
            <person name="Grigoriev I.V."/>
            <person name="Debuchy R."/>
            <person name="Gladieux P."/>
            <person name="Thoren M.H."/>
            <person name="Johannesson H."/>
        </authorList>
    </citation>
    <scope>NUCLEOTIDE SEQUENCE</scope>
    <source>
        <strain evidence="2">CBS 118394</strain>
    </source>
</reference>
<feature type="region of interest" description="Disordered" evidence="1">
    <location>
        <begin position="85"/>
        <end position="105"/>
    </location>
</feature>
<evidence type="ECO:0000256" key="1">
    <source>
        <dbReference type="SAM" id="MobiDB-lite"/>
    </source>
</evidence>
<accession>A0AAE0ITV0</accession>